<name>A0AC11E4K8_SHEEP</name>
<organism evidence="1">
    <name type="scientific">Ovis aries</name>
    <name type="common">Sheep</name>
    <dbReference type="NCBI Taxonomy" id="9940"/>
    <lineage>
        <taxon>Eukaryota</taxon>
        <taxon>Metazoa</taxon>
        <taxon>Chordata</taxon>
        <taxon>Craniata</taxon>
        <taxon>Vertebrata</taxon>
        <taxon>Euteleostomi</taxon>
        <taxon>Mammalia</taxon>
        <taxon>Eutheria</taxon>
        <taxon>Laurasiatheria</taxon>
        <taxon>Artiodactyla</taxon>
        <taxon>Ruminantia</taxon>
        <taxon>Pecora</taxon>
        <taxon>Bovidae</taxon>
        <taxon>Caprinae</taxon>
        <taxon>Ovis</taxon>
    </lineage>
</organism>
<dbReference type="Ensembl" id="ENSOART00020050929.1">
    <property type="protein sequence ID" value="ENSOARP00020055214.1"/>
    <property type="gene ID" value="ENSOARG00020022840.2"/>
</dbReference>
<sequence length="373" mass="42230">MAPPSIFAEVPQAQPVLVFKLTADFREDPDPRKVNLGVGAYRTDDSQPWVLPVVRKVEQRIANDSSINHEYLPILGLAEFRTCASRLALGDDSPALQEKRVKNHNGVFIAAGFKDIRSYHYWDAEKRGLDLQGFLNDLEKAPEFSIFVLHACAHNPTGTDPTPEQWKQIASVMKRRFLFPFFDSAYQGFASGNLEKDAWAVRYFVSEGFELFCAQSFSKNFGLYNERVGNLTVVAKEPDSILRVLSQMEKIVRITWSNPPAQGARIVARTLSDPELFNEWTGNVKTMADRIQTMRSELRARLEALKTPGTWNHITDQIGMFSFTGLNPKQVEYLINEKHIYLLPSGRINMCGLTTKNLEYVATSIHEAVTKIQ</sequence>
<reference evidence="1" key="3">
    <citation type="submission" date="2025-09" db="UniProtKB">
        <authorList>
            <consortium name="Ensembl"/>
        </authorList>
    </citation>
    <scope>IDENTIFICATION</scope>
</reference>
<evidence type="ECO:0000313" key="1">
    <source>
        <dbReference type="Ensembl" id="ENSOARP00020055214.1"/>
    </source>
</evidence>
<reference evidence="1" key="2">
    <citation type="submission" date="2025-08" db="UniProtKB">
        <authorList>
            <consortium name="Ensembl"/>
        </authorList>
    </citation>
    <scope>IDENTIFICATION</scope>
</reference>
<reference evidence="1" key="1">
    <citation type="submission" date="2020-11" db="EMBL/GenBank/DDBJ databases">
        <authorList>
            <person name="Davenport K.M."/>
            <person name="Bickhart D.M."/>
            <person name="Smith T.P.L."/>
            <person name="Murdoch B.M."/>
            <person name="Rosen B.D."/>
        </authorList>
    </citation>
    <scope>NUCLEOTIDE SEQUENCE [LARGE SCALE GENOMIC DNA]</scope>
    <source>
        <strain evidence="1">OAR_USU_Benz2616</strain>
    </source>
</reference>
<gene>
    <name evidence="1" type="primary">GOT1</name>
</gene>
<proteinExistence type="predicted"/>
<protein>
    <submittedName>
        <fullName evidence="1">Glutamic-oxaloacetic transaminase 1</fullName>
    </submittedName>
</protein>
<accession>A0AC11E4K8</accession>